<reference evidence="1 2" key="1">
    <citation type="journal article" date="2017" name="Curr. Biol.">
        <title>Genome architecture and evolution of a unichromosomal asexual nematode.</title>
        <authorList>
            <person name="Fradin H."/>
            <person name="Zegar C."/>
            <person name="Gutwein M."/>
            <person name="Lucas J."/>
            <person name="Kovtun M."/>
            <person name="Corcoran D."/>
            <person name="Baugh L.R."/>
            <person name="Kiontke K."/>
            <person name="Gunsalus K."/>
            <person name="Fitch D.H."/>
            <person name="Piano F."/>
        </authorList>
    </citation>
    <scope>NUCLEOTIDE SEQUENCE [LARGE SCALE GENOMIC DNA]</scope>
    <source>
        <strain evidence="1">PF1309</strain>
    </source>
</reference>
<comment type="caution">
    <text evidence="1">The sequence shown here is derived from an EMBL/GenBank/DDBJ whole genome shotgun (WGS) entry which is preliminary data.</text>
</comment>
<name>A0A2A2M5Q6_9BILA</name>
<proteinExistence type="predicted"/>
<dbReference type="Proteomes" id="UP000218231">
    <property type="component" value="Unassembled WGS sequence"/>
</dbReference>
<dbReference type="AlphaFoldDB" id="A0A2A2M5Q6"/>
<evidence type="ECO:0000313" key="1">
    <source>
        <dbReference type="EMBL" id="PAV93567.1"/>
    </source>
</evidence>
<gene>
    <name evidence="1" type="ORF">WR25_11256</name>
</gene>
<protein>
    <submittedName>
        <fullName evidence="1">Uncharacterized protein</fullName>
    </submittedName>
</protein>
<sequence>MVHDDVIAEARPRGRGIVAIRVEEAVDHRQPVRLPVSQAGADQLAAHAPDRGRAVFDDVRIDRGMLNHVGIILLVHPRHAAARMTRAEIAAQQLELSSLRRSNLRCVALGTNSSVTTRTDTQAAQPAHEGR</sequence>
<accession>A0A2A2M5Q6</accession>
<dbReference type="EMBL" id="LIAE01005036">
    <property type="protein sequence ID" value="PAV93567.1"/>
    <property type="molecule type" value="Genomic_DNA"/>
</dbReference>
<keyword evidence="2" id="KW-1185">Reference proteome</keyword>
<evidence type="ECO:0000313" key="2">
    <source>
        <dbReference type="Proteomes" id="UP000218231"/>
    </source>
</evidence>
<organism evidence="1 2">
    <name type="scientific">Diploscapter pachys</name>
    <dbReference type="NCBI Taxonomy" id="2018661"/>
    <lineage>
        <taxon>Eukaryota</taxon>
        <taxon>Metazoa</taxon>
        <taxon>Ecdysozoa</taxon>
        <taxon>Nematoda</taxon>
        <taxon>Chromadorea</taxon>
        <taxon>Rhabditida</taxon>
        <taxon>Rhabditina</taxon>
        <taxon>Rhabditomorpha</taxon>
        <taxon>Rhabditoidea</taxon>
        <taxon>Rhabditidae</taxon>
        <taxon>Diploscapter</taxon>
    </lineage>
</organism>